<comment type="subcellular location">
    <subcellularLocation>
        <location evidence="1">Membrane</location>
        <topology evidence="1">Multi-pass membrane protein</topology>
    </subcellularLocation>
</comment>
<dbReference type="GO" id="GO:0005737">
    <property type="term" value="C:cytoplasm"/>
    <property type="evidence" value="ECO:0007669"/>
    <property type="project" value="TreeGrafter"/>
</dbReference>
<evidence type="ECO:0000256" key="5">
    <source>
        <dbReference type="PROSITE-ProRule" id="PRU00266"/>
    </source>
</evidence>
<feature type="transmembrane region" description="Helical" evidence="7">
    <location>
        <begin position="782"/>
        <end position="800"/>
    </location>
</feature>
<evidence type="ECO:0000313" key="11">
    <source>
        <dbReference type="Proteomes" id="UP000669903"/>
    </source>
</evidence>
<reference evidence="10" key="1">
    <citation type="submission" date="2020-03" db="EMBL/GenBank/DDBJ databases">
        <title>Relaxed selection underlies rapid genomic changes in the transitions from sociality to social parasitism in ants.</title>
        <authorList>
            <person name="Bi X."/>
        </authorList>
    </citation>
    <scope>NUCLEOTIDE SEQUENCE</scope>
    <source>
        <strain evidence="10">BGI-DK2014a</strain>
        <tissue evidence="10">Whole body</tissue>
    </source>
</reference>
<feature type="transmembrane region" description="Helical" evidence="7">
    <location>
        <begin position="757"/>
        <end position="776"/>
    </location>
</feature>
<dbReference type="Gene3D" id="3.30.160.20">
    <property type="match status" value="2"/>
</dbReference>
<dbReference type="CDD" id="cd17335">
    <property type="entry name" value="MFS_MFSD6"/>
    <property type="match status" value="1"/>
</dbReference>
<comment type="caution">
    <text evidence="10">The sequence shown here is derived from an EMBL/GenBank/DDBJ whole genome shotgun (WGS) entry which is preliminary data.</text>
</comment>
<dbReference type="Gene3D" id="1.20.1250.20">
    <property type="entry name" value="MFS general substrate transporter like domains"/>
    <property type="match status" value="3"/>
</dbReference>
<protein>
    <submittedName>
        <fullName evidence="10">ADAR editase</fullName>
    </submittedName>
</protein>
<evidence type="ECO:0000256" key="3">
    <source>
        <dbReference type="ARBA" id="ARBA00022989"/>
    </source>
</evidence>
<keyword evidence="11" id="KW-1185">Reference proteome</keyword>
<evidence type="ECO:0000256" key="6">
    <source>
        <dbReference type="SAM" id="MobiDB-lite"/>
    </source>
</evidence>
<feature type="transmembrane region" description="Helical" evidence="7">
    <location>
        <begin position="659"/>
        <end position="677"/>
    </location>
</feature>
<feature type="transmembrane region" description="Helical" evidence="7">
    <location>
        <begin position="627"/>
        <end position="647"/>
    </location>
</feature>
<dbReference type="InterPro" id="IPR024989">
    <property type="entry name" value="MFS_assoc_dom"/>
</dbReference>
<dbReference type="InterPro" id="IPR014720">
    <property type="entry name" value="dsRBD_dom"/>
</dbReference>
<dbReference type="Pfam" id="PF12832">
    <property type="entry name" value="MFS_1_like"/>
    <property type="match status" value="1"/>
</dbReference>
<feature type="non-terminal residue" evidence="10">
    <location>
        <position position="1"/>
    </location>
</feature>
<proteinExistence type="predicted"/>
<feature type="transmembrane region" description="Helical" evidence="7">
    <location>
        <begin position="689"/>
        <end position="706"/>
    </location>
</feature>
<dbReference type="PROSITE" id="PS50137">
    <property type="entry name" value="DS_RBD"/>
    <property type="match status" value="2"/>
</dbReference>
<dbReference type="GO" id="GO:0003725">
    <property type="term" value="F:double-stranded RNA binding"/>
    <property type="evidence" value="ECO:0007669"/>
    <property type="project" value="TreeGrafter"/>
</dbReference>
<feature type="transmembrane region" description="Helical" evidence="7">
    <location>
        <begin position="140"/>
        <end position="159"/>
    </location>
</feature>
<evidence type="ECO:0000259" key="8">
    <source>
        <dbReference type="PROSITE" id="PS50137"/>
    </source>
</evidence>
<dbReference type="GO" id="GO:0006382">
    <property type="term" value="P:adenosine to inosine editing"/>
    <property type="evidence" value="ECO:0007669"/>
    <property type="project" value="TreeGrafter"/>
</dbReference>
<feature type="domain" description="A to I editase" evidence="9">
    <location>
        <begin position="1321"/>
        <end position="1644"/>
    </location>
</feature>
<dbReference type="GO" id="GO:0010468">
    <property type="term" value="P:regulation of gene expression"/>
    <property type="evidence" value="ECO:0007669"/>
    <property type="project" value="UniProtKB-ARBA"/>
</dbReference>
<feature type="transmembrane region" description="Helical" evidence="7">
    <location>
        <begin position="81"/>
        <end position="100"/>
    </location>
</feature>
<dbReference type="Proteomes" id="UP000669903">
    <property type="component" value="Unassembled WGS sequence"/>
</dbReference>
<dbReference type="GO" id="GO:0008251">
    <property type="term" value="F:tRNA-specific adenosine deaminase activity"/>
    <property type="evidence" value="ECO:0007669"/>
    <property type="project" value="TreeGrafter"/>
</dbReference>
<sequence length="1648" mass="184077">MQNYGHEDYDYGMSNDAQSSGRVLPQMPSSRPMVDPQAEGEVDPSMYPQPKEATHKIRGKNDILEYLFGAVDQELLTVKTFYFFFYSAFGSLFPLMGVYFKQMGMNAGQCGLLIGLRPFIEFLSAPFWGSLADRWQKGKLLLLASLSCWIIFTLPLGFIQPPPTSCMVSTNDTPYLEASNREQRIVKRSTDLSDLYYPENKEEYLEVASNVVFERLRRSTDDNEVFDKKSNSKEFSAFGSYDIEKNDVRKSNKDGYIIYDLRNNRVRRQTSLTDKDDTGNLRYKLLSESNVDNADATGIDLETLQKKNRPADVLEYKRFMKNEPVQAERTVPKKAYVHIKTRVKPPPEKIMVKRDVEKRQTFLDEDDMDKINDNEEENEKNIDMSLVRRRRSIRMFHGPIGPNQLSPLSVTYASNYNEKENKEWVKPLFSSIVYRLPDIQKTFFLLLLLVVVGEFFSAPAITLADSAVITLLGEDADRYGHQRMFGSLGWGLAMFFVGIALDHSTAFPDHPCKPDEREKNYTICFAIFSVLMGAALITATQINFKYDFAPTEPEVVKPPAEPTREEQLQSQLSQQLNLPGLQDSSAAVDPKPPPPEGKTKMFAQTMKEIPEWVTVLKQFKDLKCASFLFVAWFMGFGIGLIFTFLFWHLQDYGGSPTLFGVASVINHISEIFAYFFSFKLIRQIGHVKVLCLGLGGNVLRFLYISWLKNPWWVLPFEFIQGITHAAVWAACCSYIAHNTPAQLRSSAQGVLQGLHHGLGRGCGAVIGGMFVAAYGTTATFRAYGLICIIVLAVFVFINFYRKDTGFVSELPQTEDPHQVAEATHLAPHGVPSNAIPRALSSTRLHELANQDAGYGATYQTAGGNLAVPGANGGPGNPSNPFLNGGGGGEGGYNYGMTGKGEDEYIRRSFQIYSEVVGREFDVVKPTIQLHAQQPCTNPFHQHDYDGLLKKLTLLINHMDLRMIVKCFNRRLFADDPDILSIGYNEIVRRGVRDTVYVEAIVKKYKMLQKCGASMIPANGNTLSENSPSGHAAQMGHGNLPKSQVLKRSSEVDLEDIISAKKRHKNPQPKNAVCALNELKTGATYNVVGQTGPTHAPIFTIAVQIDGQTYEGKGRTKKMAKHAAAELALRNIVQFRNTPEVHQAINTCQPVVPLEPDFTSDVTERDNHLVNAFKTLTQEPKNTNKFLDKGPVALINELYPGVVYNCISDNGESYAKFTISVTINGETFEGTGPSKKLAKAAASKAALAKLRNVHSSSFCLSYPVRINFPSPEMSLPQMLADQIGKMVNQKFSELMVTKPQHARRKVLAGVVITKGQDAELICVATGTKCISGEHLSRSGSGINDCHAEVIARRCLCEYLYNQLDLHIGNENNADSILEPAKKGFKLKQGIRFHLYINTAPCGDARIFSPHEENDAIDKHPNRRARGQLRTKIESGEGTIPVKSNEGIQTWDGVIAGTRLLTMSCSDKIARWNVLGVQGALLSHFIEPIYFHSIVLGSLLNPSHMYRAICGRIENTIQGLPPPYRLNKPLMSLITSNEIRQPGKAPNYSVNWTLGQNEAEVLSCTTGKDEVGKPSRLCKQAFFKRFFNLLRNLPTIDNVDEEGCRLYLDAKSLAQDYSLAKTQLKDAFTKAQLGTWVKKPQEQDEFYVDI</sequence>
<name>A0A836KDE0_9HYME</name>
<dbReference type="PANTHER" id="PTHR10910:SF62">
    <property type="entry name" value="AT07585P-RELATED"/>
    <property type="match status" value="1"/>
</dbReference>
<feature type="domain" description="DRBM" evidence="8">
    <location>
        <begin position="1067"/>
        <end position="1133"/>
    </location>
</feature>
<evidence type="ECO:0000256" key="7">
    <source>
        <dbReference type="SAM" id="Phobius"/>
    </source>
</evidence>
<dbReference type="GO" id="GO:0003726">
    <property type="term" value="F:double-stranded RNA adenosine deaminase activity"/>
    <property type="evidence" value="ECO:0007669"/>
    <property type="project" value="TreeGrafter"/>
</dbReference>
<dbReference type="PANTHER" id="PTHR10910">
    <property type="entry name" value="EUKARYOTE SPECIFIC DSRNA BINDING PROTEIN"/>
    <property type="match status" value="1"/>
</dbReference>
<feature type="domain" description="DRBM" evidence="8">
    <location>
        <begin position="1215"/>
        <end position="1251"/>
    </location>
</feature>
<dbReference type="Pfam" id="PF02137">
    <property type="entry name" value="A_deamin"/>
    <property type="match status" value="1"/>
</dbReference>
<evidence type="ECO:0000256" key="1">
    <source>
        <dbReference type="ARBA" id="ARBA00004141"/>
    </source>
</evidence>
<dbReference type="SMART" id="SM00552">
    <property type="entry name" value="ADEAMc"/>
    <property type="match status" value="1"/>
</dbReference>
<feature type="transmembrane region" description="Helical" evidence="7">
    <location>
        <begin position="521"/>
        <end position="539"/>
    </location>
</feature>
<dbReference type="InterPro" id="IPR002466">
    <property type="entry name" value="A_deamin"/>
</dbReference>
<accession>A0A836KDE0</accession>
<dbReference type="GO" id="GO:0005730">
    <property type="term" value="C:nucleolus"/>
    <property type="evidence" value="ECO:0007669"/>
    <property type="project" value="TreeGrafter"/>
</dbReference>
<dbReference type="GO" id="GO:0006396">
    <property type="term" value="P:RNA processing"/>
    <property type="evidence" value="ECO:0007669"/>
    <property type="project" value="InterPro"/>
</dbReference>
<keyword evidence="3 7" id="KW-1133">Transmembrane helix</keyword>
<dbReference type="EMBL" id="JAANIC010001895">
    <property type="protein sequence ID" value="KAG5346014.1"/>
    <property type="molecule type" value="Genomic_DNA"/>
</dbReference>
<organism evidence="10 11">
    <name type="scientific">Acromyrmex charruanus</name>
    <dbReference type="NCBI Taxonomy" id="2715315"/>
    <lineage>
        <taxon>Eukaryota</taxon>
        <taxon>Metazoa</taxon>
        <taxon>Ecdysozoa</taxon>
        <taxon>Arthropoda</taxon>
        <taxon>Hexapoda</taxon>
        <taxon>Insecta</taxon>
        <taxon>Pterygota</taxon>
        <taxon>Neoptera</taxon>
        <taxon>Endopterygota</taxon>
        <taxon>Hymenoptera</taxon>
        <taxon>Apocrita</taxon>
        <taxon>Aculeata</taxon>
        <taxon>Formicoidea</taxon>
        <taxon>Formicidae</taxon>
        <taxon>Myrmicinae</taxon>
        <taxon>Acromyrmex</taxon>
    </lineage>
</organism>
<keyword evidence="4 7" id="KW-0472">Membrane</keyword>
<dbReference type="SMART" id="SM00358">
    <property type="entry name" value="DSRM"/>
    <property type="match status" value="2"/>
</dbReference>
<feature type="non-terminal residue" evidence="10">
    <location>
        <position position="1648"/>
    </location>
</feature>
<evidence type="ECO:0000259" key="9">
    <source>
        <dbReference type="PROSITE" id="PS50141"/>
    </source>
</evidence>
<evidence type="ECO:0000256" key="2">
    <source>
        <dbReference type="ARBA" id="ARBA00022692"/>
    </source>
</evidence>
<dbReference type="SUPFAM" id="SSF54768">
    <property type="entry name" value="dsRNA-binding domain-like"/>
    <property type="match status" value="2"/>
</dbReference>
<dbReference type="InterPro" id="IPR036259">
    <property type="entry name" value="MFS_trans_sf"/>
</dbReference>
<feature type="transmembrane region" description="Helical" evidence="7">
    <location>
        <begin position="443"/>
        <end position="472"/>
    </location>
</feature>
<dbReference type="GO" id="GO:0016020">
    <property type="term" value="C:membrane"/>
    <property type="evidence" value="ECO:0007669"/>
    <property type="project" value="UniProtKB-SubCell"/>
</dbReference>
<keyword evidence="5" id="KW-0694">RNA-binding</keyword>
<evidence type="ECO:0000256" key="4">
    <source>
        <dbReference type="ARBA" id="ARBA00023136"/>
    </source>
</evidence>
<feature type="region of interest" description="Disordered" evidence="6">
    <location>
        <begin position="18"/>
        <end position="51"/>
    </location>
</feature>
<dbReference type="Pfam" id="PF00035">
    <property type="entry name" value="dsrm"/>
    <property type="match status" value="2"/>
</dbReference>
<dbReference type="SUPFAM" id="SSF103473">
    <property type="entry name" value="MFS general substrate transporter"/>
    <property type="match status" value="2"/>
</dbReference>
<evidence type="ECO:0000313" key="10">
    <source>
        <dbReference type="EMBL" id="KAG5346014.1"/>
    </source>
</evidence>
<feature type="transmembrane region" description="Helical" evidence="7">
    <location>
        <begin position="484"/>
        <end position="501"/>
    </location>
</feature>
<keyword evidence="2 7" id="KW-0812">Transmembrane</keyword>
<dbReference type="PROSITE" id="PS50141">
    <property type="entry name" value="A_DEAMIN_EDITASE"/>
    <property type="match status" value="1"/>
</dbReference>
<gene>
    <name evidence="10" type="primary">Adar</name>
    <name evidence="10" type="ORF">G6Z76_0013777</name>
</gene>